<dbReference type="Gene3D" id="1.10.3210.30">
    <property type="match status" value="1"/>
</dbReference>
<feature type="domain" description="Helicase ATP-binding" evidence="10">
    <location>
        <begin position="240"/>
        <end position="420"/>
    </location>
</feature>
<dbReference type="InterPro" id="IPR006483">
    <property type="entry name" value="CRISPR-assoc_Cas3_HD"/>
</dbReference>
<comment type="caution">
    <text evidence="12">The sequence shown here is derived from an EMBL/GenBank/DDBJ whole genome shotgun (WGS) entry which is preliminary data.</text>
</comment>
<protein>
    <submittedName>
        <fullName evidence="12">CRISPR-associated helicase/endonuclease Cas3</fullName>
    </submittedName>
</protein>
<keyword evidence="6" id="KW-0378">Hydrolase</keyword>
<accession>A0ABV5ZG59</accession>
<comment type="similarity">
    <text evidence="1">In the N-terminal section; belongs to the CRISPR-associated nuclease Cas3-HD family.</text>
</comment>
<dbReference type="EMBL" id="JBHLZF010000001">
    <property type="protein sequence ID" value="MFB9896362.1"/>
    <property type="molecule type" value="Genomic_DNA"/>
</dbReference>
<dbReference type="SUPFAM" id="SSF52540">
    <property type="entry name" value="P-loop containing nucleoside triphosphate hydrolases"/>
    <property type="match status" value="1"/>
</dbReference>
<organism evidence="12 13">
    <name type="scientific">Hallella seregens ATCC 51272</name>
    <dbReference type="NCBI Taxonomy" id="1336250"/>
    <lineage>
        <taxon>Bacteria</taxon>
        <taxon>Pseudomonadati</taxon>
        <taxon>Bacteroidota</taxon>
        <taxon>Bacteroidia</taxon>
        <taxon>Bacteroidales</taxon>
        <taxon>Prevotellaceae</taxon>
        <taxon>Hallella</taxon>
    </lineage>
</organism>
<dbReference type="InterPro" id="IPR011545">
    <property type="entry name" value="DEAD/DEAH_box_helicase_dom"/>
</dbReference>
<dbReference type="NCBIfam" id="TIGR01596">
    <property type="entry name" value="cas3_HD"/>
    <property type="match status" value="1"/>
</dbReference>
<dbReference type="InterPro" id="IPR027417">
    <property type="entry name" value="P-loop_NTPase"/>
</dbReference>
<keyword evidence="4" id="KW-0479">Metal-binding</keyword>
<evidence type="ECO:0000256" key="7">
    <source>
        <dbReference type="ARBA" id="ARBA00022806"/>
    </source>
</evidence>
<dbReference type="Proteomes" id="UP001589688">
    <property type="component" value="Unassembled WGS sequence"/>
</dbReference>
<keyword evidence="8" id="KW-0067">ATP-binding</keyword>
<dbReference type="PROSITE" id="PS51643">
    <property type="entry name" value="HD_CAS3"/>
    <property type="match status" value="1"/>
</dbReference>
<evidence type="ECO:0000259" key="10">
    <source>
        <dbReference type="PROSITE" id="PS51192"/>
    </source>
</evidence>
<dbReference type="Gene3D" id="3.40.50.300">
    <property type="entry name" value="P-loop containing nucleotide triphosphate hydrolases"/>
    <property type="match status" value="2"/>
</dbReference>
<feature type="domain" description="HD Cas3-type" evidence="11">
    <location>
        <begin position="16"/>
        <end position="185"/>
    </location>
</feature>
<evidence type="ECO:0000256" key="2">
    <source>
        <dbReference type="ARBA" id="ARBA00009046"/>
    </source>
</evidence>
<dbReference type="PANTHER" id="PTHR24031">
    <property type="entry name" value="RNA HELICASE"/>
    <property type="match status" value="1"/>
</dbReference>
<dbReference type="NCBIfam" id="TIGR01587">
    <property type="entry name" value="cas3_core"/>
    <property type="match status" value="1"/>
</dbReference>
<proteinExistence type="inferred from homology"/>
<keyword evidence="7" id="KW-0347">Helicase</keyword>
<dbReference type="Pfam" id="PF00270">
    <property type="entry name" value="DEAD"/>
    <property type="match status" value="1"/>
</dbReference>
<evidence type="ECO:0000256" key="3">
    <source>
        <dbReference type="ARBA" id="ARBA00022722"/>
    </source>
</evidence>
<evidence type="ECO:0000256" key="9">
    <source>
        <dbReference type="ARBA" id="ARBA00023118"/>
    </source>
</evidence>
<name>A0ABV5ZG59_9BACT</name>
<dbReference type="PROSITE" id="PS51192">
    <property type="entry name" value="HELICASE_ATP_BIND_1"/>
    <property type="match status" value="1"/>
</dbReference>
<evidence type="ECO:0000256" key="6">
    <source>
        <dbReference type="ARBA" id="ARBA00022801"/>
    </source>
</evidence>
<dbReference type="RefSeq" id="WP_027951988.1">
    <property type="nucleotide sequence ID" value="NZ_JADU01000010.1"/>
</dbReference>
<gene>
    <name evidence="12" type="ORF">ACFFK8_00605</name>
</gene>
<dbReference type="CDD" id="cd09641">
    <property type="entry name" value="Cas3''_I"/>
    <property type="match status" value="1"/>
</dbReference>
<dbReference type="CDD" id="cd17930">
    <property type="entry name" value="DEXHc_cas3"/>
    <property type="match status" value="1"/>
</dbReference>
<dbReference type="InterPro" id="IPR006474">
    <property type="entry name" value="Helicase_Cas3_CRISPR-ass_core"/>
</dbReference>
<comment type="similarity">
    <text evidence="2">In the central section; belongs to the CRISPR-associated helicase Cas3 family.</text>
</comment>
<keyword evidence="9" id="KW-0051">Antiviral defense</keyword>
<evidence type="ECO:0000256" key="1">
    <source>
        <dbReference type="ARBA" id="ARBA00006847"/>
    </source>
</evidence>
<dbReference type="Pfam" id="PF22590">
    <property type="entry name" value="Cas3-like_C_2"/>
    <property type="match status" value="1"/>
</dbReference>
<dbReference type="InterPro" id="IPR014001">
    <property type="entry name" value="Helicase_ATP-bd"/>
</dbReference>
<evidence type="ECO:0000256" key="4">
    <source>
        <dbReference type="ARBA" id="ARBA00022723"/>
    </source>
</evidence>
<evidence type="ECO:0000313" key="13">
    <source>
        <dbReference type="Proteomes" id="UP001589688"/>
    </source>
</evidence>
<keyword evidence="3" id="KW-0540">Nuclease</keyword>
<evidence type="ECO:0000259" key="11">
    <source>
        <dbReference type="PROSITE" id="PS51643"/>
    </source>
</evidence>
<sequence length="731" mass="82846">MSERQRDIAHTRYDDGQWTNQSIEEHCRGVAALASDFAAEFHAAGWGKLCGWWHDIGKYALDFQHHILAASGQDVTIKDPGQVTHAVAGAVYAKEQLFQGGMYLPVAYCICGHHAGLHDYRSSGEANLEHHLTEVHVLDGIRELLGTTQIPLLEQPNIDREALHPMAWHLWIRMLYSCLVDADSLDTEKFMEEEDYEQRGKFASMAELKLRLDIFLQQFKSKESTSINQIRNNIQSLCRESGKGSRGIYTLTVPTGGGKTLSSMVWAMEHAKANKCQRIVIAIPYTSIVIQTANILKSIFGEDNVIEHHSSVDVDEEKNVKWKLATENWDAPIIVTTNVQLFESLYANKRSRCRKLHNIVNSILILDEVQMLPAVNLQPIVDVLRSLQRYFGVSILMTTATQPALSGIIGTGMAKFQGLESTEIVTDKMRLFEQLRRVDISFVKEKYTYNSLAEEICKYERILCVVNTRRDAKMLFEAVHVKSNVPVVHLSKMMCQQHIMDKLDEVRLKLDHGEPIIVVSTQLIEAGVDIDFPVVYRAMAGLDSIAQAAGRCNREGRLERGQVVVFDFENARLRGQVRKAAEAADDMLQQGMDDFLSPCVTEAYFRDYYSKLDTTDEAKIAELLYVPTPNFATAARNFLLIKESNMTVFVPYGNQGKRYMEQLQHDGPSSWLFRKLQRYSVSIPLWQKEQIVALGAVEMGNDIYYLSDTTGYSKETGLFYDNPYLDDTIIL</sequence>
<dbReference type="SUPFAM" id="SSF109604">
    <property type="entry name" value="HD-domain/PDEase-like"/>
    <property type="match status" value="1"/>
</dbReference>
<evidence type="ECO:0000256" key="5">
    <source>
        <dbReference type="ARBA" id="ARBA00022741"/>
    </source>
</evidence>
<keyword evidence="5" id="KW-0547">Nucleotide-binding</keyword>
<dbReference type="SMART" id="SM00487">
    <property type="entry name" value="DEXDc"/>
    <property type="match status" value="1"/>
</dbReference>
<evidence type="ECO:0000313" key="12">
    <source>
        <dbReference type="EMBL" id="MFB9896362.1"/>
    </source>
</evidence>
<dbReference type="InterPro" id="IPR038257">
    <property type="entry name" value="CRISPR-assoc_Cas3_HD_sf"/>
</dbReference>
<dbReference type="InterPro" id="IPR054712">
    <property type="entry name" value="Cas3-like_dom"/>
</dbReference>
<keyword evidence="13" id="KW-1185">Reference proteome</keyword>
<evidence type="ECO:0000256" key="8">
    <source>
        <dbReference type="ARBA" id="ARBA00022840"/>
    </source>
</evidence>
<reference evidence="12 13" key="1">
    <citation type="submission" date="2024-09" db="EMBL/GenBank/DDBJ databases">
        <authorList>
            <person name="Sun Q."/>
            <person name="Mori K."/>
        </authorList>
    </citation>
    <scope>NUCLEOTIDE SEQUENCE [LARGE SCALE GENOMIC DNA]</scope>
    <source>
        <strain evidence="12 13">ATCC 51272</strain>
    </source>
</reference>